<evidence type="ECO:0000313" key="1">
    <source>
        <dbReference type="EMBL" id="MFD1141475.1"/>
    </source>
</evidence>
<keyword evidence="2" id="KW-1185">Reference proteome</keyword>
<accession>A0ABW3QDN9</accession>
<comment type="caution">
    <text evidence="1">The sequence shown here is derived from an EMBL/GenBank/DDBJ whole genome shotgun (WGS) entry which is preliminary data.</text>
</comment>
<name>A0ABW3QDN9_9BACT</name>
<dbReference type="Gene3D" id="1.10.10.10">
    <property type="entry name" value="Winged helix-like DNA-binding domain superfamily/Winged helix DNA-binding domain"/>
    <property type="match status" value="1"/>
</dbReference>
<reference evidence="2" key="1">
    <citation type="journal article" date="2019" name="Int. J. Syst. Evol. Microbiol.">
        <title>The Global Catalogue of Microorganisms (GCM) 10K type strain sequencing project: providing services to taxonomists for standard genome sequencing and annotation.</title>
        <authorList>
            <consortium name="The Broad Institute Genomics Platform"/>
            <consortium name="The Broad Institute Genome Sequencing Center for Infectious Disease"/>
            <person name="Wu L."/>
            <person name="Ma J."/>
        </authorList>
    </citation>
    <scope>NUCLEOTIDE SEQUENCE [LARGE SCALE GENOMIC DNA]</scope>
    <source>
        <strain evidence="2">CCUG 55608</strain>
    </source>
</reference>
<gene>
    <name evidence="1" type="ORF">ACFQ4C_10160</name>
</gene>
<dbReference type="RefSeq" id="WP_265994368.1">
    <property type="nucleotide sequence ID" value="NZ_CP110973.1"/>
</dbReference>
<dbReference type="Pfam" id="PF04255">
    <property type="entry name" value="DUF433"/>
    <property type="match status" value="1"/>
</dbReference>
<dbReference type="InterPro" id="IPR009057">
    <property type="entry name" value="Homeodomain-like_sf"/>
</dbReference>
<proteinExistence type="predicted"/>
<dbReference type="PANTHER" id="PTHR34849">
    <property type="entry name" value="SSL5025 PROTEIN"/>
    <property type="match status" value="1"/>
</dbReference>
<dbReference type="Proteomes" id="UP001597116">
    <property type="component" value="Unassembled WGS sequence"/>
</dbReference>
<organism evidence="1 2">
    <name type="scientific">Larkinella insperata</name>
    <dbReference type="NCBI Taxonomy" id="332158"/>
    <lineage>
        <taxon>Bacteria</taxon>
        <taxon>Pseudomonadati</taxon>
        <taxon>Bacteroidota</taxon>
        <taxon>Cytophagia</taxon>
        <taxon>Cytophagales</taxon>
        <taxon>Spirosomataceae</taxon>
        <taxon>Larkinella</taxon>
    </lineage>
</organism>
<dbReference type="InterPro" id="IPR007367">
    <property type="entry name" value="DUF433"/>
</dbReference>
<dbReference type="SUPFAM" id="SSF46689">
    <property type="entry name" value="Homeodomain-like"/>
    <property type="match status" value="1"/>
</dbReference>
<protein>
    <submittedName>
        <fullName evidence="1">DUF433 domain-containing protein</fullName>
    </submittedName>
</protein>
<evidence type="ECO:0000313" key="2">
    <source>
        <dbReference type="Proteomes" id="UP001597116"/>
    </source>
</evidence>
<dbReference type="InterPro" id="IPR036388">
    <property type="entry name" value="WH-like_DNA-bd_sf"/>
</dbReference>
<dbReference type="EMBL" id="JBHTLP010000008">
    <property type="protein sequence ID" value="MFD1141475.1"/>
    <property type="molecule type" value="Genomic_DNA"/>
</dbReference>
<sequence length="49" mass="5571">MTTDPKIMMDKPIIKGTRITVELIVDKIASGEPIDEILIDYPRLTRESI</sequence>
<dbReference type="PANTHER" id="PTHR34849:SF3">
    <property type="entry name" value="SSR2962 PROTEIN"/>
    <property type="match status" value="1"/>
</dbReference>